<dbReference type="AlphaFoldDB" id="A0A4R8VEN7"/>
<dbReference type="Proteomes" id="UP000298488">
    <property type="component" value="Unassembled WGS sequence"/>
</dbReference>
<evidence type="ECO:0000313" key="2">
    <source>
        <dbReference type="Proteomes" id="UP000298488"/>
    </source>
</evidence>
<dbReference type="GO" id="GO:0033194">
    <property type="term" value="P:response to hydroperoxide"/>
    <property type="evidence" value="ECO:0007669"/>
    <property type="project" value="TreeGrafter"/>
</dbReference>
<evidence type="ECO:0000313" key="1">
    <source>
        <dbReference type="EMBL" id="TFB80640.1"/>
    </source>
</evidence>
<name>A0A4R8VEN7_9MICO</name>
<proteinExistence type="predicted"/>
<dbReference type="GO" id="GO:0005829">
    <property type="term" value="C:cytosol"/>
    <property type="evidence" value="ECO:0007669"/>
    <property type="project" value="TreeGrafter"/>
</dbReference>
<organism evidence="1 2">
    <name type="scientific">Terrimesophilobacter mesophilus</name>
    <dbReference type="NCBI Taxonomy" id="433647"/>
    <lineage>
        <taxon>Bacteria</taxon>
        <taxon>Bacillati</taxon>
        <taxon>Actinomycetota</taxon>
        <taxon>Actinomycetes</taxon>
        <taxon>Micrococcales</taxon>
        <taxon>Microbacteriaceae</taxon>
        <taxon>Terrimesophilobacter</taxon>
    </lineage>
</organism>
<dbReference type="InterPro" id="IPR005583">
    <property type="entry name" value="YaaA"/>
</dbReference>
<dbReference type="Pfam" id="PF03883">
    <property type="entry name" value="H2O2_YaaD"/>
    <property type="match status" value="1"/>
</dbReference>
<sequence>MHLLLPPSETKRDGGVEGSALDLGALGFPALNPVRRRMLAAVRSLSSNRVKAAAALKLGATQLFEIDRNRALRRSPVMAAMDRYTGVLYEALDAATLPAASRGFAEAHVVIHSALFGLVRATDPIPAYRLSHDSSLPAHPLGRNWRGPLVAELEKLAGSQTGPGLILDLRSESYVALGRAPEHALFLRVVTEEVGGARRALNHFNKKGKGEFVRALLLAETDHVDVDSLLRWATAAGIRLERGEPGELQLVV</sequence>
<comment type="caution">
    <text evidence="1">The sequence shown here is derived from an EMBL/GenBank/DDBJ whole genome shotgun (WGS) entry which is preliminary data.</text>
</comment>
<reference evidence="1 2" key="1">
    <citation type="submission" date="2019-03" db="EMBL/GenBank/DDBJ databases">
        <title>Genomics of glacier-inhabiting Cryobacterium strains.</title>
        <authorList>
            <person name="Liu Q."/>
            <person name="Xin Y.-H."/>
        </authorList>
    </citation>
    <scope>NUCLEOTIDE SEQUENCE [LARGE SCALE GENOMIC DNA]</scope>
    <source>
        <strain evidence="1 2">CGMCC 1.10440</strain>
    </source>
</reference>
<accession>A0A4R8VEN7</accession>
<dbReference type="OrthoDB" id="3210767at2"/>
<protein>
    <submittedName>
        <fullName evidence="1">Peroxide stress protein YaaA</fullName>
    </submittedName>
</protein>
<gene>
    <name evidence="1" type="primary">yaaA</name>
    <name evidence="1" type="ORF">E3N84_11735</name>
</gene>
<dbReference type="PANTHER" id="PTHR30283">
    <property type="entry name" value="PEROXIDE STRESS RESPONSE PROTEIN YAAA"/>
    <property type="match status" value="1"/>
</dbReference>
<dbReference type="EMBL" id="SOFI01000003">
    <property type="protein sequence ID" value="TFB80640.1"/>
    <property type="molecule type" value="Genomic_DNA"/>
</dbReference>
<dbReference type="RefSeq" id="WP_104096492.1">
    <property type="nucleotide sequence ID" value="NZ_JACHBP010000001.1"/>
</dbReference>
<dbReference type="PANTHER" id="PTHR30283:SF4">
    <property type="entry name" value="PEROXIDE STRESS RESISTANCE PROTEIN YAAA"/>
    <property type="match status" value="1"/>
</dbReference>
<keyword evidence="2" id="KW-1185">Reference proteome</keyword>